<evidence type="ECO:0000256" key="1">
    <source>
        <dbReference type="SAM" id="MobiDB-lite"/>
    </source>
</evidence>
<feature type="region of interest" description="Disordered" evidence="1">
    <location>
        <begin position="63"/>
        <end position="85"/>
    </location>
</feature>
<name>A0A7S2U3F4_9EUKA</name>
<proteinExistence type="predicted"/>
<evidence type="ECO:0000313" key="2">
    <source>
        <dbReference type="EMBL" id="CAD9778160.1"/>
    </source>
</evidence>
<protein>
    <submittedName>
        <fullName evidence="2">Uncharacterized protein</fullName>
    </submittedName>
</protein>
<dbReference type="EMBL" id="HBHP01036024">
    <property type="protein sequence ID" value="CAD9778160.1"/>
    <property type="molecule type" value="Transcribed_RNA"/>
</dbReference>
<dbReference type="AlphaFoldDB" id="A0A7S2U3F4"/>
<reference evidence="2" key="1">
    <citation type="submission" date="2021-01" db="EMBL/GenBank/DDBJ databases">
        <authorList>
            <person name="Corre E."/>
            <person name="Pelletier E."/>
            <person name="Niang G."/>
            <person name="Scheremetjew M."/>
            <person name="Finn R."/>
            <person name="Kale V."/>
            <person name="Holt S."/>
            <person name="Cochrane G."/>
            <person name="Meng A."/>
            <person name="Brown T."/>
            <person name="Cohen L."/>
        </authorList>
    </citation>
    <scope>NUCLEOTIDE SEQUENCE</scope>
    <source>
        <strain evidence="2">CCMP622</strain>
    </source>
</reference>
<sequence length="270" mass="30178">MSATSVLHRLYFNLDSEDDSFLQLYGIRDESLSGRLLDRDLEECVPEFRGTLDLPVPKRISESAVTYNPARKSNESKRPGKHDRRAADLREIATEFEDIAGSGDAQPPLKLRDSLERLGHLSRTEWTNELKNGVLSGFQPIDICRLVWWTKGTALADAVLSELPSICAHELSGKSSGKMSKKKKKTVETETKSSVMEEAETVGSDFWRLPDDIRTLLWTALGNSSTSSMDQIHDIAASFVSDDAGVNERIQSIRDELFTAYGAQRLERLS</sequence>
<organism evidence="2">
    <name type="scientific">Lotharella oceanica</name>
    <dbReference type="NCBI Taxonomy" id="641309"/>
    <lineage>
        <taxon>Eukaryota</taxon>
        <taxon>Sar</taxon>
        <taxon>Rhizaria</taxon>
        <taxon>Cercozoa</taxon>
        <taxon>Chlorarachniophyceae</taxon>
        <taxon>Lotharella</taxon>
    </lineage>
</organism>
<gene>
    <name evidence="2" type="ORF">LSP00402_LOCUS22176</name>
</gene>
<accession>A0A7S2U3F4</accession>